<gene>
    <name evidence="1" type="ORF">E5288_WYG005622</name>
</gene>
<evidence type="ECO:0000313" key="2">
    <source>
        <dbReference type="Proteomes" id="UP000322234"/>
    </source>
</evidence>
<name>A0A6B0RSS6_9CETA</name>
<protein>
    <submittedName>
        <fullName evidence="1">Uncharacterized protein</fullName>
    </submittedName>
</protein>
<keyword evidence="2" id="KW-1185">Reference proteome</keyword>
<proteinExistence type="predicted"/>
<organism evidence="1 2">
    <name type="scientific">Bos mutus</name>
    <name type="common">wild yak</name>
    <dbReference type="NCBI Taxonomy" id="72004"/>
    <lineage>
        <taxon>Eukaryota</taxon>
        <taxon>Metazoa</taxon>
        <taxon>Chordata</taxon>
        <taxon>Craniata</taxon>
        <taxon>Vertebrata</taxon>
        <taxon>Euteleostomi</taxon>
        <taxon>Mammalia</taxon>
        <taxon>Eutheria</taxon>
        <taxon>Laurasiatheria</taxon>
        <taxon>Artiodactyla</taxon>
        <taxon>Ruminantia</taxon>
        <taxon>Pecora</taxon>
        <taxon>Bovidae</taxon>
        <taxon>Bovinae</taxon>
        <taxon>Bos</taxon>
    </lineage>
</organism>
<sequence>MRTMTAITRYPLPVLSGIKVFKAEPECHSKPCPALLFSKDLLPPHYKPFQALLSSRLPHPNCGQGYFNKAPKPNKDQICLEEEQERTTEQNGKPQTSS</sequence>
<dbReference type="AlphaFoldDB" id="A0A6B0RSS6"/>
<dbReference type="EMBL" id="VBQZ03000067">
    <property type="protein sequence ID" value="MXQ91054.1"/>
    <property type="molecule type" value="Genomic_DNA"/>
</dbReference>
<dbReference type="Proteomes" id="UP000322234">
    <property type="component" value="Unassembled WGS sequence"/>
</dbReference>
<accession>A0A6B0RSS6</accession>
<evidence type="ECO:0000313" key="1">
    <source>
        <dbReference type="EMBL" id="MXQ91054.1"/>
    </source>
</evidence>
<reference evidence="1" key="1">
    <citation type="submission" date="2019-10" db="EMBL/GenBank/DDBJ databases">
        <title>The sequence and de novo assembly of the wild yak genome.</title>
        <authorList>
            <person name="Liu Y."/>
        </authorList>
    </citation>
    <scope>NUCLEOTIDE SEQUENCE [LARGE SCALE GENOMIC DNA]</scope>
    <source>
        <strain evidence="1">WY2019</strain>
    </source>
</reference>
<comment type="caution">
    <text evidence="1">The sequence shown here is derived from an EMBL/GenBank/DDBJ whole genome shotgun (WGS) entry which is preliminary data.</text>
</comment>